<gene>
    <name evidence="1" type="ORF">M421DRAFT_51836</name>
</gene>
<dbReference type="RefSeq" id="XP_033453787.1">
    <property type="nucleotide sequence ID" value="XM_033594967.1"/>
</dbReference>
<protein>
    <submittedName>
        <fullName evidence="1">Uncharacterized protein</fullName>
    </submittedName>
</protein>
<name>A0A6A5S176_9PLEO</name>
<dbReference type="EMBL" id="ML978957">
    <property type="protein sequence ID" value="KAF1933539.1"/>
    <property type="molecule type" value="Genomic_DNA"/>
</dbReference>
<organism evidence="1 2">
    <name type="scientific">Didymella exigua CBS 183.55</name>
    <dbReference type="NCBI Taxonomy" id="1150837"/>
    <lineage>
        <taxon>Eukaryota</taxon>
        <taxon>Fungi</taxon>
        <taxon>Dikarya</taxon>
        <taxon>Ascomycota</taxon>
        <taxon>Pezizomycotina</taxon>
        <taxon>Dothideomycetes</taxon>
        <taxon>Pleosporomycetidae</taxon>
        <taxon>Pleosporales</taxon>
        <taxon>Pleosporineae</taxon>
        <taxon>Didymellaceae</taxon>
        <taxon>Didymella</taxon>
    </lineage>
</organism>
<evidence type="ECO:0000313" key="1">
    <source>
        <dbReference type="EMBL" id="KAF1933539.1"/>
    </source>
</evidence>
<keyword evidence="2" id="KW-1185">Reference proteome</keyword>
<reference evidence="1" key="1">
    <citation type="journal article" date="2020" name="Stud. Mycol.">
        <title>101 Dothideomycetes genomes: a test case for predicting lifestyles and emergence of pathogens.</title>
        <authorList>
            <person name="Haridas S."/>
            <person name="Albert R."/>
            <person name="Binder M."/>
            <person name="Bloem J."/>
            <person name="Labutti K."/>
            <person name="Salamov A."/>
            <person name="Andreopoulos B."/>
            <person name="Baker S."/>
            <person name="Barry K."/>
            <person name="Bills G."/>
            <person name="Bluhm B."/>
            <person name="Cannon C."/>
            <person name="Castanera R."/>
            <person name="Culley D."/>
            <person name="Daum C."/>
            <person name="Ezra D."/>
            <person name="Gonzalez J."/>
            <person name="Henrissat B."/>
            <person name="Kuo A."/>
            <person name="Liang C."/>
            <person name="Lipzen A."/>
            <person name="Lutzoni F."/>
            <person name="Magnuson J."/>
            <person name="Mondo S."/>
            <person name="Nolan M."/>
            <person name="Ohm R."/>
            <person name="Pangilinan J."/>
            <person name="Park H.-J."/>
            <person name="Ramirez L."/>
            <person name="Alfaro M."/>
            <person name="Sun H."/>
            <person name="Tritt A."/>
            <person name="Yoshinaga Y."/>
            <person name="Zwiers L.-H."/>
            <person name="Turgeon B."/>
            <person name="Goodwin S."/>
            <person name="Spatafora J."/>
            <person name="Crous P."/>
            <person name="Grigoriev I."/>
        </authorList>
    </citation>
    <scope>NUCLEOTIDE SEQUENCE</scope>
    <source>
        <strain evidence="1">CBS 183.55</strain>
    </source>
</reference>
<dbReference type="Proteomes" id="UP000800082">
    <property type="component" value="Unassembled WGS sequence"/>
</dbReference>
<dbReference type="OrthoDB" id="3784214at2759"/>
<accession>A0A6A5S176</accession>
<proteinExistence type="predicted"/>
<dbReference type="AlphaFoldDB" id="A0A6A5S176"/>
<sequence>MYKQKKLDLKPSLDHIDYRDYDADLTDSDAHFGTDTEAPTFTGPPKPPLDMAAYTQPVYAGTTHNPTVFLAILHIAQRNLPGMDFVSALNHIPNIRPADQLPVLIPTASGNLAPAPFLDSRPPYKRPGDDDINVAFLPYFYGERHGIAYWQYIKDFKRGIALGSACVTPCSEDDLRHYGLVDYIAAEDLAGFIKQDGGSVRGVDMMRVVGIEDGNWMQRDVVEDWTDWRATFRTCAVHWESRMRLMRGEHER</sequence>
<dbReference type="GeneID" id="54352635"/>
<evidence type="ECO:0000313" key="2">
    <source>
        <dbReference type="Proteomes" id="UP000800082"/>
    </source>
</evidence>